<gene>
    <name evidence="3" type="ORF">PAP_05410</name>
</gene>
<dbReference type="KEGG" id="ppac:PAP_05410"/>
<dbReference type="RefSeq" id="WP_236626968.1">
    <property type="nucleotide sequence ID" value="NZ_CP006019.1"/>
</dbReference>
<dbReference type="Proteomes" id="UP000027981">
    <property type="component" value="Chromosome"/>
</dbReference>
<dbReference type="NCBIfam" id="TIGR01549">
    <property type="entry name" value="HAD-SF-IA-v1"/>
    <property type="match status" value="1"/>
</dbReference>
<reference evidence="3 4" key="2">
    <citation type="journal article" date="2015" name="Genome Announc.">
        <title>Complete Genome Sequence of Hyperthermophilic Piezophilic Archaeon Palaeococcus pacificus DY20341T, Isolated from Deep-Sea Hydrothermal Sediments.</title>
        <authorList>
            <person name="Zeng X."/>
            <person name="Jebbar M."/>
            <person name="Shao Z."/>
        </authorList>
    </citation>
    <scope>NUCLEOTIDE SEQUENCE [LARGE SCALE GENOMIC DNA]</scope>
    <source>
        <strain evidence="3 4">DY20341</strain>
    </source>
</reference>
<sequence length="226" mass="25737">MIVSFDVWNTLLDINVMLDALSSSLAELLGISDEEAKLEILKAREEIKKLRKAQKGSPERALEESQELLAKELNTNVEVVKRAAVKAVLKVAEEIIIDGALETLKAVKTEHTIITVGNVMFWPSAYTRLILERFGLADFIDRQFYSDELKAYKPMREFFEKALSHFPQSKALHIGDTFEEDFKGALNAGLYAVWINPEAEGVRRIEERGFEVRQIRDLLDVLRSLK</sequence>
<organism evidence="3 4">
    <name type="scientific">Palaeococcus pacificus DY20341</name>
    <dbReference type="NCBI Taxonomy" id="1343739"/>
    <lineage>
        <taxon>Archaea</taxon>
        <taxon>Methanobacteriati</taxon>
        <taxon>Methanobacteriota</taxon>
        <taxon>Thermococci</taxon>
        <taxon>Thermococcales</taxon>
        <taxon>Thermococcaceae</taxon>
        <taxon>Palaeococcus</taxon>
    </lineage>
</organism>
<dbReference type="InterPro" id="IPR006439">
    <property type="entry name" value="HAD-SF_hydro_IA"/>
</dbReference>
<dbReference type="SFLD" id="SFLDS00003">
    <property type="entry name" value="Haloacid_Dehalogenase"/>
    <property type="match status" value="1"/>
</dbReference>
<dbReference type="InterPro" id="IPR036412">
    <property type="entry name" value="HAD-like_sf"/>
</dbReference>
<comment type="similarity">
    <text evidence="1">Belongs to the HAD-like hydrolase superfamily.</text>
</comment>
<evidence type="ECO:0000313" key="3">
    <source>
        <dbReference type="EMBL" id="AIF69485.1"/>
    </source>
</evidence>
<evidence type="ECO:0000256" key="1">
    <source>
        <dbReference type="ARBA" id="ARBA00007958"/>
    </source>
</evidence>
<proteinExistence type="inferred from homology"/>
<dbReference type="EMBL" id="CP006019">
    <property type="protein sequence ID" value="AIF69485.1"/>
    <property type="molecule type" value="Genomic_DNA"/>
</dbReference>
<dbReference type="PANTHER" id="PTHR43316">
    <property type="entry name" value="HYDROLASE, HALOACID DELAHOGENASE-RELATED"/>
    <property type="match status" value="1"/>
</dbReference>
<dbReference type="GeneID" id="24842204"/>
<dbReference type="PANTHER" id="PTHR43316:SF3">
    <property type="entry name" value="HALOACID DEHALOGENASE, TYPE II (AFU_ORTHOLOGUE AFUA_2G07750)-RELATED"/>
    <property type="match status" value="1"/>
</dbReference>
<dbReference type="InterPro" id="IPR023214">
    <property type="entry name" value="HAD_sf"/>
</dbReference>
<dbReference type="SFLD" id="SFLDG01129">
    <property type="entry name" value="C1.5:_HAD__Beta-PGM__Phosphata"/>
    <property type="match status" value="1"/>
</dbReference>
<dbReference type="InterPro" id="IPR051540">
    <property type="entry name" value="S-2-haloacid_dehalogenase"/>
</dbReference>
<dbReference type="HOGENOM" id="CLU_045011_8_3_2"/>
<protein>
    <recommendedName>
        <fullName evidence="5">2-haloalkanoic acid dehalogenase</fullName>
    </recommendedName>
</protein>
<dbReference type="AlphaFoldDB" id="A0A075LRU8"/>
<dbReference type="GO" id="GO:0016787">
    <property type="term" value="F:hydrolase activity"/>
    <property type="evidence" value="ECO:0007669"/>
    <property type="project" value="UniProtKB-KW"/>
</dbReference>
<dbReference type="Pfam" id="PF00702">
    <property type="entry name" value="Hydrolase"/>
    <property type="match status" value="1"/>
</dbReference>
<accession>A0A075LRU8</accession>
<dbReference type="Gene3D" id="3.40.50.1000">
    <property type="entry name" value="HAD superfamily/HAD-like"/>
    <property type="match status" value="1"/>
</dbReference>
<evidence type="ECO:0008006" key="5">
    <source>
        <dbReference type="Google" id="ProtNLM"/>
    </source>
</evidence>
<dbReference type="eggNOG" id="arCOG02291">
    <property type="taxonomic scope" value="Archaea"/>
</dbReference>
<dbReference type="SUPFAM" id="SSF56784">
    <property type="entry name" value="HAD-like"/>
    <property type="match status" value="1"/>
</dbReference>
<dbReference type="Gene3D" id="1.10.150.400">
    <property type="match status" value="1"/>
</dbReference>
<dbReference type="STRING" id="1343739.PAP_05410"/>
<evidence type="ECO:0000313" key="4">
    <source>
        <dbReference type="Proteomes" id="UP000027981"/>
    </source>
</evidence>
<name>A0A075LRU8_9EURY</name>
<keyword evidence="4" id="KW-1185">Reference proteome</keyword>
<keyword evidence="2" id="KW-0378">Hydrolase</keyword>
<reference evidence="4" key="1">
    <citation type="submission" date="2013-06" db="EMBL/GenBank/DDBJ databases">
        <title>Complete Genome Sequence of Hyperthermophilic Palaeococcus pacificus DY20341T, Isolated from a Deep-Sea Hydrothermal Sediments.</title>
        <authorList>
            <person name="Zeng X."/>
            <person name="Shao Z."/>
        </authorList>
    </citation>
    <scope>NUCLEOTIDE SEQUENCE [LARGE SCALE GENOMIC DNA]</scope>
    <source>
        <strain evidence="4">DY20341</strain>
    </source>
</reference>
<evidence type="ECO:0000256" key="2">
    <source>
        <dbReference type="ARBA" id="ARBA00022801"/>
    </source>
</evidence>